<dbReference type="GO" id="GO:0016787">
    <property type="term" value="F:hydrolase activity"/>
    <property type="evidence" value="ECO:0007669"/>
    <property type="project" value="UniProtKB-KW"/>
</dbReference>
<name>A0A135YPH2_9FIRM</name>
<dbReference type="NCBIfam" id="TIGR03918">
    <property type="entry name" value="GTP_HydF"/>
    <property type="match status" value="1"/>
</dbReference>
<dbReference type="InterPro" id="IPR027417">
    <property type="entry name" value="P-loop_NTPase"/>
</dbReference>
<evidence type="ECO:0000256" key="2">
    <source>
        <dbReference type="ARBA" id="ARBA00023134"/>
    </source>
</evidence>
<evidence type="ECO:0000313" key="9">
    <source>
        <dbReference type="Proteomes" id="UP000070326"/>
    </source>
</evidence>
<feature type="region of interest" description="Disordered" evidence="3">
    <location>
        <begin position="148"/>
        <end position="169"/>
    </location>
</feature>
<dbReference type="eggNOG" id="COG0486">
    <property type="taxonomic scope" value="Bacteria"/>
</dbReference>
<dbReference type="GO" id="GO:0005737">
    <property type="term" value="C:cytoplasm"/>
    <property type="evidence" value="ECO:0007669"/>
    <property type="project" value="TreeGrafter"/>
</dbReference>
<dbReference type="PATRIC" id="fig|1261.3.peg.162"/>
<evidence type="ECO:0000259" key="5">
    <source>
        <dbReference type="Pfam" id="PF18128"/>
    </source>
</evidence>
<dbReference type="PRINTS" id="PR00326">
    <property type="entry name" value="GTP1OBG"/>
</dbReference>
<evidence type="ECO:0000256" key="1">
    <source>
        <dbReference type="ARBA" id="ARBA00022741"/>
    </source>
</evidence>
<dbReference type="Proteomes" id="UP000255101">
    <property type="component" value="Unassembled WGS sequence"/>
</dbReference>
<evidence type="ECO:0000256" key="3">
    <source>
        <dbReference type="SAM" id="MobiDB-lite"/>
    </source>
</evidence>
<feature type="domain" description="Hydrogen maturase F dimerization" evidence="5">
    <location>
        <begin position="206"/>
        <end position="303"/>
    </location>
</feature>
<evidence type="ECO:0000259" key="4">
    <source>
        <dbReference type="Pfam" id="PF01926"/>
    </source>
</evidence>
<dbReference type="STRING" id="1261.HMPREF3195_01428"/>
<dbReference type="EMBL" id="UGTB01000004">
    <property type="protein sequence ID" value="SUB60404.1"/>
    <property type="molecule type" value="Genomic_DNA"/>
</dbReference>
<reference evidence="8 10" key="2">
    <citation type="submission" date="2018-06" db="EMBL/GenBank/DDBJ databases">
        <authorList>
            <consortium name="Pathogen Informatics"/>
            <person name="Doyle S."/>
        </authorList>
    </citation>
    <scope>NUCLEOTIDE SEQUENCE [LARGE SCALE GENOMIC DNA]</scope>
    <source>
        <strain evidence="8 10">NCTC11460</strain>
    </source>
</reference>
<keyword evidence="8" id="KW-0378">Hydrolase</keyword>
<evidence type="ECO:0000313" key="8">
    <source>
        <dbReference type="EMBL" id="SUB60404.1"/>
    </source>
</evidence>
<dbReference type="GO" id="GO:0005525">
    <property type="term" value="F:GTP binding"/>
    <property type="evidence" value="ECO:0007669"/>
    <property type="project" value="UniProtKB-KW"/>
</dbReference>
<sequence>MSTPLGNRKNIVLLGRRNSGKSSIFNLLIDQDKSIVADYLGTTTDPVYHMMELLPYGPVKIVDTAGIDDEGLVGQKRVDKTRLEIEDADLLVYVIDANDFCSEDIYLEDGSMVAKPTVYIVNKCHDSIDRDHIKSKIESYIEKYKQVKEDNEKNNKNEKNSSKEGASKEGPSIVFTDLVSSRQESRKLIIESLVDILSSLEPDRGLIDGLIRPGDKALLVVPIDSEAPKGRLILPQVQVIRECLDMGVMVSLVRDLELKRALEEMGHIDLVITDSQVFKEVASLVNESIDLTSFSILFARQKGDIDHLVRGARHIEKLRDGDRILIAESCSHTSNHEDIGTVKIPNLIRNKTGKDIEFDFSHGKDFKRDLSKYSLIIQCGGCMLTRSNMMVRINRARMAGVPITNYGVALAYLTGALDRVVY</sequence>
<feature type="compositionally biased region" description="Basic and acidic residues" evidence="3">
    <location>
        <begin position="148"/>
        <end position="167"/>
    </location>
</feature>
<dbReference type="CDD" id="cd00880">
    <property type="entry name" value="Era_like"/>
    <property type="match status" value="1"/>
</dbReference>
<accession>A0A135YPH2</accession>
<feature type="domain" description="G" evidence="4">
    <location>
        <begin position="11"/>
        <end position="123"/>
    </location>
</feature>
<dbReference type="Proteomes" id="UP000070326">
    <property type="component" value="Unassembled WGS sequence"/>
</dbReference>
<dbReference type="Gene3D" id="3.40.50.11410">
    <property type="match status" value="1"/>
</dbReference>
<dbReference type="PANTHER" id="PTHR42714">
    <property type="entry name" value="TRNA MODIFICATION GTPASE GTPBP3"/>
    <property type="match status" value="1"/>
</dbReference>
<feature type="domain" description="Hydrogen maturase F tetramerization" evidence="6">
    <location>
        <begin position="307"/>
        <end position="421"/>
    </location>
</feature>
<evidence type="ECO:0000313" key="7">
    <source>
        <dbReference type="EMBL" id="KXI11253.1"/>
    </source>
</evidence>
<dbReference type="Gene3D" id="3.40.50.11420">
    <property type="match status" value="1"/>
</dbReference>
<dbReference type="InterPro" id="IPR023873">
    <property type="entry name" value="FeFe-hyd_GTPase_HydF"/>
</dbReference>
<evidence type="ECO:0000259" key="6">
    <source>
        <dbReference type="Pfam" id="PF18133"/>
    </source>
</evidence>
<dbReference type="SUPFAM" id="SSF52540">
    <property type="entry name" value="P-loop containing nucleoside triphosphate hydrolases"/>
    <property type="match status" value="1"/>
</dbReference>
<dbReference type="NCBIfam" id="TIGR00231">
    <property type="entry name" value="small_GTP"/>
    <property type="match status" value="1"/>
</dbReference>
<dbReference type="Pfam" id="PF01926">
    <property type="entry name" value="MMR_HSR1"/>
    <property type="match status" value="1"/>
</dbReference>
<dbReference type="AlphaFoldDB" id="A0A135YPH2"/>
<organism evidence="7 9">
    <name type="scientific">Peptostreptococcus anaerobius</name>
    <dbReference type="NCBI Taxonomy" id="1261"/>
    <lineage>
        <taxon>Bacteria</taxon>
        <taxon>Bacillati</taxon>
        <taxon>Bacillota</taxon>
        <taxon>Clostridia</taxon>
        <taxon>Peptostreptococcales</taxon>
        <taxon>Peptostreptococcaceae</taxon>
        <taxon>Peptostreptococcus</taxon>
    </lineage>
</organism>
<dbReference type="EMBL" id="LSQZ01000075">
    <property type="protein sequence ID" value="KXI11253.1"/>
    <property type="molecule type" value="Genomic_DNA"/>
</dbReference>
<dbReference type="GO" id="GO:0002098">
    <property type="term" value="P:tRNA wobble uridine modification"/>
    <property type="evidence" value="ECO:0007669"/>
    <property type="project" value="TreeGrafter"/>
</dbReference>
<dbReference type="InterPro" id="IPR041606">
    <property type="entry name" value="HydF_dimer"/>
</dbReference>
<dbReference type="RefSeq" id="WP_002846606.1">
    <property type="nucleotide sequence ID" value="NZ_CAXUJS010000004.1"/>
</dbReference>
<evidence type="ECO:0000313" key="10">
    <source>
        <dbReference type="Proteomes" id="UP000255101"/>
    </source>
</evidence>
<dbReference type="Pfam" id="PF18133">
    <property type="entry name" value="HydF_tetramer"/>
    <property type="match status" value="1"/>
</dbReference>
<dbReference type="InterPro" id="IPR040644">
    <property type="entry name" value="HydF_tetramer"/>
</dbReference>
<dbReference type="Pfam" id="PF18128">
    <property type="entry name" value="HydF_dimer"/>
    <property type="match status" value="1"/>
</dbReference>
<gene>
    <name evidence="8" type="primary">mnmE_1</name>
    <name evidence="7" type="ORF">HMPREF3195_01428</name>
    <name evidence="8" type="ORF">NCTC11460_00308</name>
</gene>
<protein>
    <submittedName>
        <fullName evidence="7">Hydrogenase maturation GTPase HydF</fullName>
    </submittedName>
    <submittedName>
        <fullName evidence="8">tRNA modification GTPase MnmE</fullName>
        <ecNumber evidence="8">3.6.5.-</ecNumber>
    </submittedName>
</protein>
<reference evidence="7 9" key="1">
    <citation type="submission" date="2016-02" db="EMBL/GenBank/DDBJ databases">
        <authorList>
            <person name="Wen L."/>
            <person name="He K."/>
            <person name="Yang H."/>
        </authorList>
    </citation>
    <scope>NUCLEOTIDE SEQUENCE [LARGE SCALE GENOMIC DNA]</scope>
    <source>
        <strain evidence="7 9">MJR8628A</strain>
    </source>
</reference>
<dbReference type="InterPro" id="IPR005225">
    <property type="entry name" value="Small_GTP-bd"/>
</dbReference>
<dbReference type="Gene3D" id="3.40.50.300">
    <property type="entry name" value="P-loop containing nucleotide triphosphate hydrolases"/>
    <property type="match status" value="1"/>
</dbReference>
<dbReference type="EC" id="3.6.5.-" evidence="8"/>
<keyword evidence="2" id="KW-0342">GTP-binding</keyword>
<keyword evidence="1" id="KW-0547">Nucleotide-binding</keyword>
<proteinExistence type="predicted"/>
<dbReference type="InterPro" id="IPR006073">
    <property type="entry name" value="GTP-bd"/>
</dbReference>
<dbReference type="PANTHER" id="PTHR42714:SF6">
    <property type="entry name" value="TRANSLATION INITIATION FACTOR IF-2"/>
    <property type="match status" value="1"/>
</dbReference>
<dbReference type="GO" id="GO:0030488">
    <property type="term" value="P:tRNA methylation"/>
    <property type="evidence" value="ECO:0007669"/>
    <property type="project" value="TreeGrafter"/>
</dbReference>